<proteinExistence type="predicted"/>
<dbReference type="RefSeq" id="WP_015061213.1">
    <property type="nucleotide sequence ID" value="NZ_WISS01000067.1"/>
</dbReference>
<evidence type="ECO:0000313" key="1">
    <source>
        <dbReference type="EMBL" id="AFJ91254.1"/>
    </source>
</evidence>
<gene>
    <name evidence="1" type="ORF">pHRC017_0027</name>
</gene>
<accession>I2E186</accession>
<dbReference type="AlphaFoldDB" id="I2E186"/>
<dbReference type="EMBL" id="JQ665880">
    <property type="protein sequence ID" value="AFJ91254.1"/>
    <property type="molecule type" value="Genomic_DNA"/>
</dbReference>
<organism evidence="1">
    <name type="scientific">Rhizobium meliloti</name>
    <name type="common">Ensifer meliloti</name>
    <name type="synonym">Sinorhizobium meliloti</name>
    <dbReference type="NCBI Taxonomy" id="382"/>
    <lineage>
        <taxon>Bacteria</taxon>
        <taxon>Pseudomonadati</taxon>
        <taxon>Pseudomonadota</taxon>
        <taxon>Alphaproteobacteria</taxon>
        <taxon>Hyphomicrobiales</taxon>
        <taxon>Rhizobiaceae</taxon>
        <taxon>Sinorhizobium/Ensifer group</taxon>
        <taxon>Sinorhizobium</taxon>
    </lineage>
</organism>
<keyword evidence="1" id="KW-0614">Plasmid</keyword>
<dbReference type="Pfam" id="PF24389">
    <property type="entry name" value="ORC-CDC6-like"/>
    <property type="match status" value="1"/>
</dbReference>
<dbReference type="InterPro" id="IPR056955">
    <property type="entry name" value="ORC-CDC6-like"/>
</dbReference>
<sequence length="521" mass="58719">MLAHLSLQIFPLRLGDCFNAFFFGVEGQQTKFNATDPGNIINKVAAAIVPLLDGPAFATGKTPYLKILIDDCEALTPLQQQFLNTLVRKTRGNVKWVLAYIGGLYDTIRTVIPGQSLSNADRDVENLDSASDTEFGTLCENVSSLRLYYALPEALREGLKRKDPLAAFSLKRRLGKFSVNDIIERVIEAGHSDGRERLIALADDAQEFLSINLSKADQDQFPLHRKSRPYAEGLALALMKPESKRRPLSTAEAMLLKRSIARKQSWAFLEACRILRLHDYPYVGHQIIIQLSDVCIRDFLDIMGEIFRRAVTASGDPSRLLDFINSEASIPIEQQRQAVNAASQKKLDGLEALSHPYEEESVRMVRAFGYLTARLQTEFADENALGTTERGIFKIELNEMRTLAARLEYPSGKMDEVLRRAEKDGFIREVSAAGELEVERADGASKEMSIRLHRRFAPYFRCSYRGPYVTNTVPAARVVDLLFNRHRNPEEWADAVYKELVARPALKAEYQQHSLFDGDTQ</sequence>
<protein>
    <submittedName>
        <fullName evidence="1">Uncharacterized protein</fullName>
    </submittedName>
</protein>
<reference evidence="1" key="1">
    <citation type="journal article" date="2012" name="Mol. Plant Microbe Interact.">
        <title>Rhizobial plasmids that cause impaired symbiotic nitrogen fixation and enhanced host invasion.</title>
        <authorList>
            <person name="Crook M.B."/>
            <person name="Lindsay D.P."/>
            <person name="Biggs M.B."/>
            <person name="Bentley J.S."/>
            <person name="Price J.C."/>
            <person name="Clement S.C."/>
            <person name="Clement M.J."/>
            <person name="Long S.R."/>
            <person name="Griffitts J.S."/>
        </authorList>
    </citation>
    <scope>NUCLEOTIDE SEQUENCE</scope>
    <source>
        <strain evidence="1">C017</strain>
        <plasmid evidence="1">pHRC017</plasmid>
    </source>
</reference>
<geneLocation type="plasmid" evidence="1">
    <name>pHRC017</name>
</geneLocation>
<name>I2E186_RHIML</name>